<comment type="caution">
    <text evidence="4">The sequence shown here is derived from an EMBL/GenBank/DDBJ whole genome shotgun (WGS) entry which is preliminary data.</text>
</comment>
<feature type="region of interest" description="Disordered" evidence="3">
    <location>
        <begin position="74"/>
        <end position="115"/>
    </location>
</feature>
<protein>
    <recommendedName>
        <fullName evidence="6">EamA domain-containing protein</fullName>
    </recommendedName>
</protein>
<keyword evidence="5" id="KW-1185">Reference proteome</keyword>
<feature type="region of interest" description="Disordered" evidence="3">
    <location>
        <begin position="169"/>
        <end position="248"/>
    </location>
</feature>
<evidence type="ECO:0000256" key="3">
    <source>
        <dbReference type="SAM" id="MobiDB-lite"/>
    </source>
</evidence>
<feature type="compositionally biased region" description="Gly residues" evidence="3">
    <location>
        <begin position="235"/>
        <end position="248"/>
    </location>
</feature>
<evidence type="ECO:0008006" key="6">
    <source>
        <dbReference type="Google" id="ProtNLM"/>
    </source>
</evidence>
<reference evidence="5" key="1">
    <citation type="journal article" date="2015" name="PLoS Genet.">
        <title>The dynamic genome and transcriptome of the human fungal pathogen Blastomyces and close relative Emmonsia.</title>
        <authorList>
            <person name="Munoz J.F."/>
            <person name="Gauthier G.M."/>
            <person name="Desjardins C.A."/>
            <person name="Gallo J.E."/>
            <person name="Holder J."/>
            <person name="Sullivan T.D."/>
            <person name="Marty A.J."/>
            <person name="Carmen J.C."/>
            <person name="Chen Z."/>
            <person name="Ding L."/>
            <person name="Gujja S."/>
            <person name="Magrini V."/>
            <person name="Misas E."/>
            <person name="Mitreva M."/>
            <person name="Priest M."/>
            <person name="Saif S."/>
            <person name="Whiston E.A."/>
            <person name="Young S."/>
            <person name="Zeng Q."/>
            <person name="Goldman W.E."/>
            <person name="Mardis E.R."/>
            <person name="Taylor J.W."/>
            <person name="McEwen J.G."/>
            <person name="Clay O.K."/>
            <person name="Klein B.S."/>
            <person name="Cuomo C.A."/>
        </authorList>
    </citation>
    <scope>NUCLEOTIDE SEQUENCE [LARGE SCALE GENOMIC DNA]</scope>
    <source>
        <strain evidence="5">UAMH 139</strain>
    </source>
</reference>
<organism evidence="4 5">
    <name type="scientific">Blastomyces silverae</name>
    <dbReference type="NCBI Taxonomy" id="2060906"/>
    <lineage>
        <taxon>Eukaryota</taxon>
        <taxon>Fungi</taxon>
        <taxon>Dikarya</taxon>
        <taxon>Ascomycota</taxon>
        <taxon>Pezizomycotina</taxon>
        <taxon>Eurotiomycetes</taxon>
        <taxon>Eurotiomycetidae</taxon>
        <taxon>Onygenales</taxon>
        <taxon>Ajellomycetaceae</taxon>
        <taxon>Blastomyces</taxon>
    </lineage>
</organism>
<evidence type="ECO:0000313" key="4">
    <source>
        <dbReference type="EMBL" id="KLJ11768.1"/>
    </source>
</evidence>
<name>A0A0H1BKV9_9EURO</name>
<accession>A0A0H1BKV9</accession>
<comment type="subcellular location">
    <subcellularLocation>
        <location evidence="1">Endoplasmic reticulum membrane</location>
        <topology evidence="1">Multi-pass membrane protein</topology>
    </subcellularLocation>
</comment>
<evidence type="ECO:0000256" key="1">
    <source>
        <dbReference type="ARBA" id="ARBA00004477"/>
    </source>
</evidence>
<feature type="compositionally biased region" description="Basic and acidic residues" evidence="3">
    <location>
        <begin position="194"/>
        <end position="207"/>
    </location>
</feature>
<sequence>MTELLLLLGLGTCGFLLQFLLTAGLSYVPPPSVMEEREKEVGGVLGGEDVGVGDVDVDVGQDGVVGEVGEVVGGERVLGGGEGGEAATQRGSSEAPKKTEENAKPSSSSSTHGSKATSMVYTQMLFALLYDKLVFNATPSPVSWAGSAIILGSAIYVALVKERGKDAGAGAVEGQRDGGEGNGQQQSKHARSWNPEDARLAEAEEGRGLLADYDDDDDDYGYGYGYDDYDSDNDNGGGGSGNGNGNRR</sequence>
<evidence type="ECO:0000256" key="2">
    <source>
        <dbReference type="ARBA" id="ARBA00022824"/>
    </source>
</evidence>
<dbReference type="STRING" id="2060906.A0A0H1BKV9"/>
<gene>
    <name evidence="4" type="ORF">EMPG_13079</name>
</gene>
<dbReference type="AlphaFoldDB" id="A0A0H1BKV9"/>
<dbReference type="EMBL" id="LDEV01001376">
    <property type="protein sequence ID" value="KLJ11768.1"/>
    <property type="molecule type" value="Genomic_DNA"/>
</dbReference>
<dbReference type="InterPro" id="IPR037185">
    <property type="entry name" value="EmrE-like"/>
</dbReference>
<keyword evidence="2" id="KW-0256">Endoplasmic reticulum</keyword>
<proteinExistence type="predicted"/>
<dbReference type="Proteomes" id="UP000053573">
    <property type="component" value="Unassembled WGS sequence"/>
</dbReference>
<dbReference type="OrthoDB" id="306876at2759"/>
<dbReference type="SUPFAM" id="SSF103481">
    <property type="entry name" value="Multidrug resistance efflux transporter EmrE"/>
    <property type="match status" value="1"/>
</dbReference>
<evidence type="ECO:0000313" key="5">
    <source>
        <dbReference type="Proteomes" id="UP000053573"/>
    </source>
</evidence>